<dbReference type="OrthoDB" id="10393604at2759"/>
<protein>
    <submittedName>
        <fullName evidence="2">Uncharacterized protein</fullName>
    </submittedName>
</protein>
<organism evidence="2 3">
    <name type="scientific">Rhizophagus irregularis</name>
    <dbReference type="NCBI Taxonomy" id="588596"/>
    <lineage>
        <taxon>Eukaryota</taxon>
        <taxon>Fungi</taxon>
        <taxon>Fungi incertae sedis</taxon>
        <taxon>Mucoromycota</taxon>
        <taxon>Glomeromycotina</taxon>
        <taxon>Glomeromycetes</taxon>
        <taxon>Glomerales</taxon>
        <taxon>Glomeraceae</taxon>
        <taxon>Rhizophagus</taxon>
    </lineage>
</organism>
<gene>
    <name evidence="2" type="ORF">CHRIB12_LOCUS2641</name>
</gene>
<feature type="compositionally biased region" description="Acidic residues" evidence="1">
    <location>
        <begin position="111"/>
        <end position="120"/>
    </location>
</feature>
<dbReference type="AlphaFoldDB" id="A0A915YSZ3"/>
<evidence type="ECO:0000313" key="3">
    <source>
        <dbReference type="Proteomes" id="UP000684084"/>
    </source>
</evidence>
<dbReference type="Proteomes" id="UP000684084">
    <property type="component" value="Unassembled WGS sequence"/>
</dbReference>
<sequence length="120" mass="14016">MNSSENYTSGSSLFTSKLHQFDNLPEPRNATEEELEAFHSKSLDFNIPDNIDDFDKVNNQKNSTSKLSSIFKDIQNDYKEETMQHKVKKNDNNFDDEDEIYDNPNFHSEEQNEFELPDGN</sequence>
<accession>A0A915YSZ3</accession>
<feature type="region of interest" description="Disordered" evidence="1">
    <location>
        <begin position="1"/>
        <end position="36"/>
    </location>
</feature>
<reference evidence="2" key="1">
    <citation type="submission" date="2020-05" db="EMBL/GenBank/DDBJ databases">
        <authorList>
            <person name="Rincon C."/>
            <person name="Sanders R I."/>
            <person name="Robbins C."/>
            <person name="Chaturvedi A."/>
        </authorList>
    </citation>
    <scope>NUCLEOTIDE SEQUENCE</scope>
    <source>
        <strain evidence="2">CHB12</strain>
    </source>
</reference>
<comment type="caution">
    <text evidence="2">The sequence shown here is derived from an EMBL/GenBank/DDBJ whole genome shotgun (WGS) entry which is preliminary data.</text>
</comment>
<feature type="region of interest" description="Disordered" evidence="1">
    <location>
        <begin position="82"/>
        <end position="120"/>
    </location>
</feature>
<proteinExistence type="predicted"/>
<evidence type="ECO:0000313" key="2">
    <source>
        <dbReference type="EMBL" id="CAB5326773.1"/>
    </source>
</evidence>
<evidence type="ECO:0000256" key="1">
    <source>
        <dbReference type="SAM" id="MobiDB-lite"/>
    </source>
</evidence>
<feature type="compositionally biased region" description="Polar residues" evidence="1">
    <location>
        <begin position="1"/>
        <end position="18"/>
    </location>
</feature>
<feature type="compositionally biased region" description="Basic and acidic residues" evidence="1">
    <location>
        <begin position="82"/>
        <end position="92"/>
    </location>
</feature>
<dbReference type="EMBL" id="CAGKOT010000003">
    <property type="protein sequence ID" value="CAB5326773.1"/>
    <property type="molecule type" value="Genomic_DNA"/>
</dbReference>
<name>A0A915YSZ3_9GLOM</name>